<feature type="domain" description="Rab-GAP TBC" evidence="1">
    <location>
        <begin position="1070"/>
        <end position="1319"/>
    </location>
</feature>
<dbReference type="Proteomes" id="UP000601435">
    <property type="component" value="Unassembled WGS sequence"/>
</dbReference>
<evidence type="ECO:0000313" key="2">
    <source>
        <dbReference type="EMBL" id="CAE7475050.1"/>
    </source>
</evidence>
<dbReference type="EMBL" id="CAJNJA010021387">
    <property type="protein sequence ID" value="CAE7475050.1"/>
    <property type="molecule type" value="Genomic_DNA"/>
</dbReference>
<accession>A0A812SGW5</accession>
<dbReference type="PROSITE" id="PS50086">
    <property type="entry name" value="TBC_RABGAP"/>
    <property type="match status" value="1"/>
</dbReference>
<comment type="caution">
    <text evidence="2">The sequence shown here is derived from an EMBL/GenBank/DDBJ whole genome shotgun (WGS) entry which is preliminary data.</text>
</comment>
<dbReference type="SMART" id="SM00164">
    <property type="entry name" value="TBC"/>
    <property type="match status" value="1"/>
</dbReference>
<dbReference type="InterPro" id="IPR000195">
    <property type="entry name" value="Rab-GAP-TBC_dom"/>
</dbReference>
<organism evidence="2 3">
    <name type="scientific">Symbiodinium necroappetens</name>
    <dbReference type="NCBI Taxonomy" id="1628268"/>
    <lineage>
        <taxon>Eukaryota</taxon>
        <taxon>Sar</taxon>
        <taxon>Alveolata</taxon>
        <taxon>Dinophyceae</taxon>
        <taxon>Suessiales</taxon>
        <taxon>Symbiodiniaceae</taxon>
        <taxon>Symbiodinium</taxon>
    </lineage>
</organism>
<gene>
    <name evidence="2" type="primary">MKK1</name>
    <name evidence="2" type="ORF">SNEC2469_LOCUS13413</name>
</gene>
<evidence type="ECO:0000313" key="3">
    <source>
        <dbReference type="Proteomes" id="UP000601435"/>
    </source>
</evidence>
<evidence type="ECO:0000259" key="1">
    <source>
        <dbReference type="PROSITE" id="PS50086"/>
    </source>
</evidence>
<dbReference type="OrthoDB" id="434975at2759"/>
<name>A0A812SGW5_9DINO</name>
<reference evidence="2" key="1">
    <citation type="submission" date="2021-02" db="EMBL/GenBank/DDBJ databases">
        <authorList>
            <person name="Dougan E. K."/>
            <person name="Rhodes N."/>
            <person name="Thang M."/>
            <person name="Chan C."/>
        </authorList>
    </citation>
    <scope>NUCLEOTIDE SEQUENCE</scope>
</reference>
<dbReference type="InterPro" id="IPR035969">
    <property type="entry name" value="Rab-GAP_TBC_sf"/>
</dbReference>
<feature type="non-terminal residue" evidence="2">
    <location>
        <position position="1"/>
    </location>
</feature>
<keyword evidence="3" id="KW-1185">Reference proteome</keyword>
<dbReference type="Gene3D" id="1.10.472.80">
    <property type="entry name" value="Ypt/Rab-GAP domain of gyp1p, domain 3"/>
    <property type="match status" value="1"/>
</dbReference>
<dbReference type="SUPFAM" id="SSF47923">
    <property type="entry name" value="Ypt/Rab-GAP domain of gyp1p"/>
    <property type="match status" value="1"/>
</dbReference>
<proteinExistence type="predicted"/>
<dbReference type="Pfam" id="PF00566">
    <property type="entry name" value="RabGAP-TBC"/>
    <property type="match status" value="1"/>
</dbReference>
<sequence length="1430" mass="159728">MTISVAEASDPAVKEGRLLLYAGCESLTTLFNVTPKEDGSPLDFFKVLTSGAKPEQLQLFQPGAPVEIKSDEKDKDKSMEVKVTADLGITCKGLPDKPAETVTGAENPSTQSMPCVSPELVGGGVNTTLYSCNRAAWFDPGLGAGKFRPDHVANYVELKLSSLTFPISDKWSDAEAKSMYYVRARVCGVAVTSTALHRPNPVWSKVLPSHLVDPSQIRFEGQQLLLPLPAGCWAGDDPERSEMRKVRIEVVKASYKDTGSVLDFDSFANTAGAAPKNTYSEKVVFKAALRFDNHMLVDMQKQLGLFLTGPDQQVKEVDVFRPTAKSDHATDTQPQGMLSLEFALRDRDQARAVMGQSGHKSALCIGDKAMLVVEEPFLYPKDAADFRKQFCVGDFVKGKKDGQPWRVELREPCLSSEYAESGLGDLVPKRPFKQSFIPTFCDDIIPHKYVMPLSEKEFLDKHKPGFFNRIMDDMASKASSDHTLPYRSGPNKPVVSHLEHMNRHVPVTILAMYADSGNGATCDVELLDRLATQQRRFAFPGKLEKLDRKGKAGEALPPRFILKQVPAILLNAVHYSGINVYDALFKTTSDVIQAPPPANEFDPRSYEAAQWESQFPFRRGAWEVRFDKVSLLWKGAKKNYLEYKLAAGPLPPDASTSACMYEFNVRVRFPSEYEMYQFVAMVRKCVRVDHYQQASKMIEYQKQSQMTTPQLMRHPGLQKSGGQLDVLLVEARRLQPLQSALNTVLTSDPITLYESWSKGRSDVDPSQSNQMVDANYLPELLGTTDGQAVKGTPEGSSIGTFVNFRMLHNKEVIPYRGTNKQVSPVISGTDSPVWSKLPQLESVGGWTFRTGIIDPEKYPKLLIEFEVMKAGMSPSRIGVIQLPVTEEQFLTNPNQMFKNLWLPLVSVKDGELTPNITGEIHVLTRWLPVEMKQVFADGQEKMQLSVRSMFLKDIWSKVCQPRIREPIYGVEAMYHALTYNPNLVRLRDKEGTKSPETLKDNARRHVEELSNCVPYLECLERRQLNAWNIFQAELQDRGYEGRSIGELRLLWQQNEDQAMLNKLQQLVLRGVPSALRPQVWAELTLASRVATQDGATYGRDPEASGEDAAEQEYRHLLERGLPQLSDAMLQLQEDAVLLAGWESSTPPLPEAMELHLKRIKNAKNVVTALLAVEDSGIAYCESLLVLAFFLLLPQGYKEVASSSYTGEGLTHPTESSVFWLLYTLICTRTNGVYREYYGMPLQPEQDPSQTELVGGSGAVQDVHLLECAVAYHDKELYQCMSAMGFDLSTVFYGAFMRWFATYMPTASVFRLWDALLLQSSNPKAQPHARANLIDLGFASLRAKRTELMSCQSALEMRSVVLGFLASLYDTGTVIDLIHSAHCFLWGGGGFSSGKVAVLWTKREELFTGANTITKHQNRVLKRIAHEGIVG</sequence>
<protein>
    <submittedName>
        <fullName evidence="2">MKK1 protein</fullName>
    </submittedName>
</protein>